<dbReference type="SMART" id="SM00249">
    <property type="entry name" value="PHD"/>
    <property type="match status" value="2"/>
</dbReference>
<name>A0A1E4TIJ3_9ASCO</name>
<dbReference type="InterPro" id="IPR050701">
    <property type="entry name" value="Histone_Mod_Regulator"/>
</dbReference>
<dbReference type="OrthoDB" id="20839at2759"/>
<evidence type="ECO:0000259" key="9">
    <source>
        <dbReference type="PROSITE" id="PS51805"/>
    </source>
</evidence>
<dbReference type="InterPro" id="IPR034732">
    <property type="entry name" value="EPHD"/>
</dbReference>
<evidence type="ECO:0000256" key="1">
    <source>
        <dbReference type="ARBA" id="ARBA00004123"/>
    </source>
</evidence>
<feature type="domain" description="PHD-type" evidence="9">
    <location>
        <begin position="90"/>
        <end position="207"/>
    </location>
</feature>
<dbReference type="InterPro" id="IPR019787">
    <property type="entry name" value="Znf_PHD-finger"/>
</dbReference>
<dbReference type="PANTHER" id="PTHR13793">
    <property type="entry name" value="PHD FINGER PROTEINS"/>
    <property type="match status" value="1"/>
</dbReference>
<evidence type="ECO:0008006" key="12">
    <source>
        <dbReference type="Google" id="ProtNLM"/>
    </source>
</evidence>
<dbReference type="Pfam" id="PF13831">
    <property type="entry name" value="PHD_2"/>
    <property type="match status" value="1"/>
</dbReference>
<keyword evidence="5" id="KW-0862">Zinc</keyword>
<dbReference type="PROSITE" id="PS50016">
    <property type="entry name" value="ZF_PHD_2"/>
    <property type="match status" value="1"/>
</dbReference>
<evidence type="ECO:0000313" key="10">
    <source>
        <dbReference type="EMBL" id="ODV91553.1"/>
    </source>
</evidence>
<dbReference type="GO" id="GO:0005634">
    <property type="term" value="C:nucleus"/>
    <property type="evidence" value="ECO:0007669"/>
    <property type="project" value="UniProtKB-SubCell"/>
</dbReference>
<dbReference type="PROSITE" id="PS51805">
    <property type="entry name" value="EPHD"/>
    <property type="match status" value="1"/>
</dbReference>
<dbReference type="GO" id="GO:0006357">
    <property type="term" value="P:regulation of transcription by RNA polymerase II"/>
    <property type="evidence" value="ECO:0007669"/>
    <property type="project" value="TreeGrafter"/>
</dbReference>
<dbReference type="InterPro" id="IPR001965">
    <property type="entry name" value="Znf_PHD"/>
</dbReference>
<dbReference type="CDD" id="cd15492">
    <property type="entry name" value="PHD_BRPF_JADE_like"/>
    <property type="match status" value="1"/>
</dbReference>
<evidence type="ECO:0000256" key="4">
    <source>
        <dbReference type="ARBA" id="ARBA00022771"/>
    </source>
</evidence>
<organism evidence="10 11">
    <name type="scientific">Tortispora caseinolytica NRRL Y-17796</name>
    <dbReference type="NCBI Taxonomy" id="767744"/>
    <lineage>
        <taxon>Eukaryota</taxon>
        <taxon>Fungi</taxon>
        <taxon>Dikarya</taxon>
        <taxon>Ascomycota</taxon>
        <taxon>Saccharomycotina</taxon>
        <taxon>Trigonopsidomycetes</taxon>
        <taxon>Trigonopsidales</taxon>
        <taxon>Trigonopsidaceae</taxon>
        <taxon>Tortispora</taxon>
    </lineage>
</organism>
<evidence type="ECO:0000313" key="11">
    <source>
        <dbReference type="Proteomes" id="UP000095023"/>
    </source>
</evidence>
<keyword evidence="2" id="KW-0479">Metal-binding</keyword>
<dbReference type="SUPFAM" id="SSF57903">
    <property type="entry name" value="FYVE/PHD zinc finger"/>
    <property type="match status" value="1"/>
</dbReference>
<dbReference type="FunFam" id="3.30.40.10:FF:000007">
    <property type="entry name" value="Bromodomain containing 1, isoform CRA_b"/>
    <property type="match status" value="1"/>
</dbReference>
<dbReference type="Gene3D" id="3.30.40.10">
    <property type="entry name" value="Zinc/RING finger domain, C3HC4 (zinc finger)"/>
    <property type="match status" value="2"/>
</dbReference>
<proteinExistence type="predicted"/>
<evidence type="ECO:0000256" key="6">
    <source>
        <dbReference type="ARBA" id="ARBA00023242"/>
    </source>
</evidence>
<keyword evidence="6" id="KW-0539">Nucleus</keyword>
<feature type="domain" description="PHD-type" evidence="8">
    <location>
        <begin position="36"/>
        <end position="86"/>
    </location>
</feature>
<evidence type="ECO:0000256" key="5">
    <source>
        <dbReference type="ARBA" id="ARBA00022833"/>
    </source>
</evidence>
<evidence type="ECO:0000259" key="8">
    <source>
        <dbReference type="PROSITE" id="PS50016"/>
    </source>
</evidence>
<keyword evidence="4 7" id="KW-0863">Zinc-finger</keyword>
<evidence type="ECO:0000256" key="2">
    <source>
        <dbReference type="ARBA" id="ARBA00022723"/>
    </source>
</evidence>
<dbReference type="InterPro" id="IPR013083">
    <property type="entry name" value="Znf_RING/FYVE/PHD"/>
</dbReference>
<dbReference type="AlphaFoldDB" id="A0A1E4TIJ3"/>
<dbReference type="Proteomes" id="UP000095023">
    <property type="component" value="Unassembled WGS sequence"/>
</dbReference>
<dbReference type="PANTHER" id="PTHR13793:SF107">
    <property type="entry name" value="BROMODOMAIN-CONTAINING PROTEIN HOMOLOG"/>
    <property type="match status" value="1"/>
</dbReference>
<protein>
    <recommendedName>
        <fullName evidence="12">PHD-type domain-containing protein</fullName>
    </recommendedName>
</protein>
<accession>A0A1E4TIJ3</accession>
<keyword evidence="3" id="KW-0677">Repeat</keyword>
<keyword evidence="11" id="KW-1185">Reference proteome</keyword>
<reference evidence="11" key="1">
    <citation type="submission" date="2016-02" db="EMBL/GenBank/DDBJ databases">
        <title>Comparative genomics of biotechnologically important yeasts.</title>
        <authorList>
            <consortium name="DOE Joint Genome Institute"/>
            <person name="Riley R."/>
            <person name="Haridas S."/>
            <person name="Wolfe K.H."/>
            <person name="Lopes M.R."/>
            <person name="Hittinger C.T."/>
            <person name="Goker M."/>
            <person name="Salamov A."/>
            <person name="Wisecaver J."/>
            <person name="Long T.M."/>
            <person name="Aerts A.L."/>
            <person name="Barry K."/>
            <person name="Choi C."/>
            <person name="Clum A."/>
            <person name="Coughlan A.Y."/>
            <person name="Deshpande S."/>
            <person name="Douglass A.P."/>
            <person name="Hanson S.J."/>
            <person name="Klenk H.-P."/>
            <person name="Labutti K."/>
            <person name="Lapidus A."/>
            <person name="Lindquist E."/>
            <person name="Lipzen A."/>
            <person name="Meier-Kolthoff J.P."/>
            <person name="Ohm R.A."/>
            <person name="Otillar R.P."/>
            <person name="Pangilinan J."/>
            <person name="Peng Y."/>
            <person name="Rokas A."/>
            <person name="Rosa C.A."/>
            <person name="Scheuner C."/>
            <person name="Sibirny A.A."/>
            <person name="Slot J.C."/>
            <person name="Stielow J.B."/>
            <person name="Sun H."/>
            <person name="Kurtzman C.P."/>
            <person name="Blackwell M."/>
            <person name="Jeffries T.W."/>
            <person name="Grigoriev I.V."/>
        </authorList>
    </citation>
    <scope>NUCLEOTIDE SEQUENCE [LARGE SCALE GENOMIC DNA]</scope>
    <source>
        <strain evidence="11">NRRL Y-17796</strain>
    </source>
</reference>
<dbReference type="InterPro" id="IPR011011">
    <property type="entry name" value="Znf_FYVE_PHD"/>
</dbReference>
<dbReference type="EMBL" id="KV453841">
    <property type="protein sequence ID" value="ODV91553.1"/>
    <property type="molecule type" value="Genomic_DNA"/>
</dbReference>
<evidence type="ECO:0000256" key="3">
    <source>
        <dbReference type="ARBA" id="ARBA00022737"/>
    </source>
</evidence>
<sequence length="520" mass="60136">MIMTSIEKEWFRLEKQMIPKRLEFKKQLQEEDDLVDAKCAVCDDGESENNNAIVFCDGCDIAVHQDCYGVPFIPEGQWMCRRCLIAPKHNISCILCPNTNGAFKRTDCNNWAHLACAIWIPETTIGNLVYMEPIQGIENIPKSRWKLNCFLCHQRIGACIQCYNKTCFTAFHPSCARRAKLYMHMRGGAQGVILDPNALEAFCDKHSPADWKRTNDTDYHVTRIQDEFRYSERARNTGHQNNSFSPKITLHIKLGKNRNQLLKVSDLTLAERWKTPGGGPVIPRKIFLAVLSGIKGFEFGRKRQVLAEICRYWTLKREMKRGAALVKRLQMELEMLPDHSDLYESELKERKEFAEALKKDVEHLRHLAELVCSRESYSLEIEQLTGKCIDMVYNFRSILCQEVVEWAIKMDRKHTLWQLKDSEKFQEEYPHVKTIDIILTECKDGTLQDFDLLEEALRVFYESAQAHFGDSPERKAASRNWLSLVQYLMSARKRASNMVIDEETGNLCVDGIDVDDGFDV</sequence>
<gene>
    <name evidence="10" type="ORF">CANCADRAFT_29949</name>
</gene>
<dbReference type="Pfam" id="PF13832">
    <property type="entry name" value="zf-HC5HC2H_2"/>
    <property type="match status" value="1"/>
</dbReference>
<evidence type="ECO:0000256" key="7">
    <source>
        <dbReference type="PROSITE-ProRule" id="PRU00146"/>
    </source>
</evidence>
<dbReference type="GO" id="GO:0008270">
    <property type="term" value="F:zinc ion binding"/>
    <property type="evidence" value="ECO:0007669"/>
    <property type="project" value="UniProtKB-KW"/>
</dbReference>
<comment type="subcellular location">
    <subcellularLocation>
        <location evidence="1">Nucleus</location>
    </subcellularLocation>
</comment>